<comment type="caution">
    <text evidence="14">The sequence shown here is derived from an EMBL/GenBank/DDBJ whole genome shotgun (WGS) entry which is preliminary data.</text>
</comment>
<keyword evidence="9 10" id="KW-0131">Cell cycle</keyword>
<dbReference type="PANTHER" id="PTHR47755:SF1">
    <property type="entry name" value="CELL DIVISION PROTEIN FTSX"/>
    <property type="match status" value="1"/>
</dbReference>
<dbReference type="Pfam" id="PF02687">
    <property type="entry name" value="FtsX"/>
    <property type="match status" value="1"/>
</dbReference>
<reference evidence="14 15" key="1">
    <citation type="journal article" date="2016" name="Nat. Commun.">
        <title>Thousands of microbial genomes shed light on interconnected biogeochemical processes in an aquifer system.</title>
        <authorList>
            <person name="Anantharaman K."/>
            <person name="Brown C.T."/>
            <person name="Hug L.A."/>
            <person name="Sharon I."/>
            <person name="Castelle C.J."/>
            <person name="Probst A.J."/>
            <person name="Thomas B.C."/>
            <person name="Singh A."/>
            <person name="Wilkins M.J."/>
            <person name="Karaoz U."/>
            <person name="Brodie E.L."/>
            <person name="Williams K.H."/>
            <person name="Hubbard S.S."/>
            <person name="Banfield J.F."/>
        </authorList>
    </citation>
    <scope>NUCLEOTIDE SEQUENCE [LARGE SCALE GENOMIC DNA]</scope>
</reference>
<comment type="subcellular location">
    <subcellularLocation>
        <location evidence="1">Cell membrane</location>
        <topology evidence="1">Multi-pass membrane protein</topology>
    </subcellularLocation>
</comment>
<dbReference type="GO" id="GO:0032153">
    <property type="term" value="C:cell division site"/>
    <property type="evidence" value="ECO:0007669"/>
    <property type="project" value="TreeGrafter"/>
</dbReference>
<feature type="transmembrane region" description="Helical" evidence="11">
    <location>
        <begin position="169"/>
        <end position="198"/>
    </location>
</feature>
<protein>
    <recommendedName>
        <fullName evidence="3 10">Cell division protein FtsX</fullName>
    </recommendedName>
</protein>
<name>A0A1F5FHN5_9BACT</name>
<comment type="similarity">
    <text evidence="2 10">Belongs to the ABC-4 integral membrane protein family. FtsX subfamily.</text>
</comment>
<dbReference type="InterPro" id="IPR040690">
    <property type="entry name" value="FtsX_ECD"/>
</dbReference>
<evidence type="ECO:0000256" key="1">
    <source>
        <dbReference type="ARBA" id="ARBA00004651"/>
    </source>
</evidence>
<accession>A0A1F5FHN5</accession>
<dbReference type="InterPro" id="IPR003838">
    <property type="entry name" value="ABC3_permease_C"/>
</dbReference>
<evidence type="ECO:0000259" key="12">
    <source>
        <dbReference type="Pfam" id="PF02687"/>
    </source>
</evidence>
<dbReference type="Pfam" id="PF18075">
    <property type="entry name" value="FtsX_ECD"/>
    <property type="match status" value="1"/>
</dbReference>
<dbReference type="GO" id="GO:0005886">
    <property type="term" value="C:plasma membrane"/>
    <property type="evidence" value="ECO:0007669"/>
    <property type="project" value="UniProtKB-SubCell"/>
</dbReference>
<evidence type="ECO:0000256" key="4">
    <source>
        <dbReference type="ARBA" id="ARBA00022475"/>
    </source>
</evidence>
<feature type="domain" description="ABC3 transporter permease C-terminal" evidence="12">
    <location>
        <begin position="176"/>
        <end position="281"/>
    </location>
</feature>
<dbReference type="PANTHER" id="PTHR47755">
    <property type="entry name" value="CELL DIVISION PROTEIN FTSX"/>
    <property type="match status" value="1"/>
</dbReference>
<proteinExistence type="inferred from homology"/>
<evidence type="ECO:0000259" key="13">
    <source>
        <dbReference type="Pfam" id="PF18075"/>
    </source>
</evidence>
<sequence length="289" mass="30794">MGNLGYYIREGFSGLRRGGSGSAGAVLTVVLSILVLGVVLLVVRNLQLLVEEARAEVEVEAYVAGDPAPTELSYIETTITGLPGALAVRYVSKAEALEELRVMLGDDSYLLSEIEENPLPASFRLTMAPEYRTDERLAQTAEQLELVPGVTRVSYGREWVESLSEIVRIAGLGGLVIGGVLALASVLVVGNAVALSVYMRREEITILKVVGATHGFIRRPFVVEGFLVGILGGTIGVVLVYVLYATVGKLVGAETFLPWEWWLGLVGLGALVGVIGSFFAAAGHVHRAK</sequence>
<evidence type="ECO:0000256" key="5">
    <source>
        <dbReference type="ARBA" id="ARBA00022618"/>
    </source>
</evidence>
<dbReference type="GO" id="GO:0051301">
    <property type="term" value="P:cell division"/>
    <property type="evidence" value="ECO:0007669"/>
    <property type="project" value="UniProtKB-KW"/>
</dbReference>
<evidence type="ECO:0000256" key="3">
    <source>
        <dbReference type="ARBA" id="ARBA00021907"/>
    </source>
</evidence>
<dbReference type="STRING" id="1817816.A2Y64_08440"/>
<evidence type="ECO:0000256" key="6">
    <source>
        <dbReference type="ARBA" id="ARBA00022692"/>
    </source>
</evidence>
<dbReference type="AlphaFoldDB" id="A0A1F5FHN5"/>
<feature type="domain" description="FtsX extracellular" evidence="13">
    <location>
        <begin position="57"/>
        <end position="153"/>
    </location>
</feature>
<evidence type="ECO:0000256" key="9">
    <source>
        <dbReference type="ARBA" id="ARBA00023306"/>
    </source>
</evidence>
<evidence type="ECO:0000256" key="8">
    <source>
        <dbReference type="ARBA" id="ARBA00023136"/>
    </source>
</evidence>
<gene>
    <name evidence="14" type="ORF">A2Y64_08440</name>
</gene>
<dbReference type="EMBL" id="MFAF01000015">
    <property type="protein sequence ID" value="OGD79155.1"/>
    <property type="molecule type" value="Genomic_DNA"/>
</dbReference>
<keyword evidence="7 11" id="KW-1133">Transmembrane helix</keyword>
<evidence type="ECO:0000256" key="2">
    <source>
        <dbReference type="ARBA" id="ARBA00007379"/>
    </source>
</evidence>
<keyword evidence="5 10" id="KW-0132">Cell division</keyword>
<keyword evidence="8 10" id="KW-0472">Membrane</keyword>
<dbReference type="Gene3D" id="3.30.70.3040">
    <property type="match status" value="1"/>
</dbReference>
<evidence type="ECO:0000313" key="14">
    <source>
        <dbReference type="EMBL" id="OGD79155.1"/>
    </source>
</evidence>
<dbReference type="InterPro" id="IPR004513">
    <property type="entry name" value="FtsX"/>
</dbReference>
<evidence type="ECO:0000256" key="11">
    <source>
        <dbReference type="SAM" id="Phobius"/>
    </source>
</evidence>
<evidence type="ECO:0000256" key="7">
    <source>
        <dbReference type="ARBA" id="ARBA00022989"/>
    </source>
</evidence>
<evidence type="ECO:0000256" key="10">
    <source>
        <dbReference type="PIRNR" id="PIRNR003097"/>
    </source>
</evidence>
<keyword evidence="6 11" id="KW-0812">Transmembrane</keyword>
<dbReference type="Proteomes" id="UP000177187">
    <property type="component" value="Unassembled WGS sequence"/>
</dbReference>
<keyword evidence="4 10" id="KW-1003">Cell membrane</keyword>
<feature type="transmembrane region" description="Helical" evidence="11">
    <location>
        <begin position="226"/>
        <end position="247"/>
    </location>
</feature>
<organism evidence="14 15">
    <name type="scientific">Candidatus Coatesbacteria bacterium RBG_13_66_14</name>
    <dbReference type="NCBI Taxonomy" id="1817816"/>
    <lineage>
        <taxon>Bacteria</taxon>
        <taxon>Candidatus Coatesiibacteriota</taxon>
    </lineage>
</organism>
<dbReference type="PIRSF" id="PIRSF003097">
    <property type="entry name" value="FtsX"/>
    <property type="match status" value="1"/>
</dbReference>
<feature type="transmembrane region" description="Helical" evidence="11">
    <location>
        <begin position="21"/>
        <end position="43"/>
    </location>
</feature>
<feature type="transmembrane region" description="Helical" evidence="11">
    <location>
        <begin position="259"/>
        <end position="282"/>
    </location>
</feature>
<evidence type="ECO:0000313" key="15">
    <source>
        <dbReference type="Proteomes" id="UP000177187"/>
    </source>
</evidence>